<accession>A0A9P6FN04</accession>
<gene>
    <name evidence="1" type="ORF">BGW38_006974</name>
</gene>
<comment type="caution">
    <text evidence="1">The sequence shown here is derived from an EMBL/GenBank/DDBJ whole genome shotgun (WGS) entry which is preliminary data.</text>
</comment>
<dbReference type="Proteomes" id="UP000780801">
    <property type="component" value="Unassembled WGS sequence"/>
</dbReference>
<feature type="non-terminal residue" evidence="1">
    <location>
        <position position="131"/>
    </location>
</feature>
<reference evidence="1" key="1">
    <citation type="journal article" date="2020" name="Fungal Divers.">
        <title>Resolving the Mortierellaceae phylogeny through synthesis of multi-gene phylogenetics and phylogenomics.</title>
        <authorList>
            <person name="Vandepol N."/>
            <person name="Liber J."/>
            <person name="Desiro A."/>
            <person name="Na H."/>
            <person name="Kennedy M."/>
            <person name="Barry K."/>
            <person name="Grigoriev I.V."/>
            <person name="Miller A.N."/>
            <person name="O'Donnell K."/>
            <person name="Stajich J.E."/>
            <person name="Bonito G."/>
        </authorList>
    </citation>
    <scope>NUCLEOTIDE SEQUENCE</scope>
    <source>
        <strain evidence="1">KOD1015</strain>
    </source>
</reference>
<dbReference type="AlphaFoldDB" id="A0A9P6FN04"/>
<sequence length="131" mass="15016">MSAEYQRYFQKPSRLPLSPFSNGFNSMSEQGLFYVLFENNEDMDVHSDKFPETANMSIILTLDTPEGLSVRKRGKGGHAAAVNLWSLDTTWQHINELRDKNFKPCTYNKIGYLLRGSTKTDGFRLQVLAFK</sequence>
<evidence type="ECO:0000313" key="2">
    <source>
        <dbReference type="Proteomes" id="UP000780801"/>
    </source>
</evidence>
<dbReference type="EMBL" id="JAABOA010004527">
    <property type="protein sequence ID" value="KAF9577671.1"/>
    <property type="molecule type" value="Genomic_DNA"/>
</dbReference>
<keyword evidence="2" id="KW-1185">Reference proteome</keyword>
<name>A0A9P6FN04_9FUNG</name>
<organism evidence="1 2">
    <name type="scientific">Lunasporangiospora selenospora</name>
    <dbReference type="NCBI Taxonomy" id="979761"/>
    <lineage>
        <taxon>Eukaryota</taxon>
        <taxon>Fungi</taxon>
        <taxon>Fungi incertae sedis</taxon>
        <taxon>Mucoromycota</taxon>
        <taxon>Mortierellomycotina</taxon>
        <taxon>Mortierellomycetes</taxon>
        <taxon>Mortierellales</taxon>
        <taxon>Mortierellaceae</taxon>
        <taxon>Lunasporangiospora</taxon>
    </lineage>
</organism>
<evidence type="ECO:0000313" key="1">
    <source>
        <dbReference type="EMBL" id="KAF9577671.1"/>
    </source>
</evidence>
<protein>
    <submittedName>
        <fullName evidence="1">Uncharacterized protein</fullName>
    </submittedName>
</protein>
<proteinExistence type="predicted"/>